<protein>
    <submittedName>
        <fullName evidence="1">Uncharacterized protein</fullName>
    </submittedName>
</protein>
<name>A0ACB8VXQ3_9TELE</name>
<reference evidence="1" key="1">
    <citation type="submission" date="2022-04" db="EMBL/GenBank/DDBJ databases">
        <title>Jade perch genome.</title>
        <authorList>
            <person name="Chao B."/>
        </authorList>
    </citation>
    <scope>NUCLEOTIDE SEQUENCE</scope>
    <source>
        <strain evidence="1">CB-2022</strain>
    </source>
</reference>
<keyword evidence="2" id="KW-1185">Reference proteome</keyword>
<sequence length="84" mass="9254">MSFLRRVAGRSLRDKGRCSREGSDMSHREEALGEDPGHAGETMSLGWLAWECLGVPPEELEEVSGVREVWASLLRLLPPRPGPG</sequence>
<gene>
    <name evidence="1" type="ORF">L3Q82_014514</name>
</gene>
<accession>A0ACB8VXQ3</accession>
<comment type="caution">
    <text evidence="1">The sequence shown here is derived from an EMBL/GenBank/DDBJ whole genome shotgun (WGS) entry which is preliminary data.</text>
</comment>
<evidence type="ECO:0000313" key="2">
    <source>
        <dbReference type="Proteomes" id="UP000831701"/>
    </source>
</evidence>
<dbReference type="EMBL" id="CM041547">
    <property type="protein sequence ID" value="KAI3360205.1"/>
    <property type="molecule type" value="Genomic_DNA"/>
</dbReference>
<organism evidence="1 2">
    <name type="scientific">Scortum barcoo</name>
    <name type="common">barcoo grunter</name>
    <dbReference type="NCBI Taxonomy" id="214431"/>
    <lineage>
        <taxon>Eukaryota</taxon>
        <taxon>Metazoa</taxon>
        <taxon>Chordata</taxon>
        <taxon>Craniata</taxon>
        <taxon>Vertebrata</taxon>
        <taxon>Euteleostomi</taxon>
        <taxon>Actinopterygii</taxon>
        <taxon>Neopterygii</taxon>
        <taxon>Teleostei</taxon>
        <taxon>Neoteleostei</taxon>
        <taxon>Acanthomorphata</taxon>
        <taxon>Eupercaria</taxon>
        <taxon>Centrarchiformes</taxon>
        <taxon>Terapontoidei</taxon>
        <taxon>Terapontidae</taxon>
        <taxon>Scortum</taxon>
    </lineage>
</organism>
<evidence type="ECO:0000313" key="1">
    <source>
        <dbReference type="EMBL" id="KAI3360205.1"/>
    </source>
</evidence>
<proteinExistence type="predicted"/>
<dbReference type="Proteomes" id="UP000831701">
    <property type="component" value="Chromosome 17"/>
</dbReference>